<name>A0A0Q9WIP0_DROVI</name>
<keyword evidence="1" id="KW-0472">Membrane</keyword>
<accession>A0A0Q9WIP0</accession>
<gene>
    <name evidence="2" type="primary">Dvir\GJ26101</name>
    <name evidence="2" type="ORF">Dvir_GJ26101</name>
</gene>
<evidence type="ECO:0000256" key="1">
    <source>
        <dbReference type="SAM" id="Phobius"/>
    </source>
</evidence>
<feature type="transmembrane region" description="Helical" evidence="1">
    <location>
        <begin position="48"/>
        <end position="71"/>
    </location>
</feature>
<feature type="transmembrane region" description="Helical" evidence="1">
    <location>
        <begin position="129"/>
        <end position="154"/>
    </location>
</feature>
<dbReference type="STRING" id="7244.A0A0Q9WIP0"/>
<proteinExistence type="predicted"/>
<dbReference type="InParanoid" id="A0A0Q9WIP0"/>
<keyword evidence="3" id="KW-1185">Reference proteome</keyword>
<feature type="transmembrane region" description="Helical" evidence="1">
    <location>
        <begin position="91"/>
        <end position="109"/>
    </location>
</feature>
<keyword evidence="1" id="KW-1133">Transmembrane helix</keyword>
<dbReference type="AlphaFoldDB" id="A0A0Q9WIP0"/>
<keyword evidence="1" id="KW-0812">Transmembrane</keyword>
<evidence type="ECO:0000313" key="2">
    <source>
        <dbReference type="EMBL" id="KRF81108.1"/>
    </source>
</evidence>
<sequence length="196" mass="22803">MLSRFKYIMGALLAKRIIWIFLFLETTQMLCIIRRIHDLDYQDILFELAYSLLYTGLALSTCYYGYGILYIHSGGPCHEFLCRLCGASLQAWLRFSFVMLLPWSLKVFQELVQHAFSLWECLARDELSNIFLLFSLTLFLLQLILFIVSCIIAIRHHNNLANALQLTENIQNHELLSYAQAINHALGFEMFQIPPT</sequence>
<organism evidence="2 3">
    <name type="scientific">Drosophila virilis</name>
    <name type="common">Fruit fly</name>
    <dbReference type="NCBI Taxonomy" id="7244"/>
    <lineage>
        <taxon>Eukaryota</taxon>
        <taxon>Metazoa</taxon>
        <taxon>Ecdysozoa</taxon>
        <taxon>Arthropoda</taxon>
        <taxon>Hexapoda</taxon>
        <taxon>Insecta</taxon>
        <taxon>Pterygota</taxon>
        <taxon>Neoptera</taxon>
        <taxon>Endopterygota</taxon>
        <taxon>Diptera</taxon>
        <taxon>Brachycera</taxon>
        <taxon>Muscomorpha</taxon>
        <taxon>Ephydroidea</taxon>
        <taxon>Drosophilidae</taxon>
        <taxon>Drosophila</taxon>
    </lineage>
</organism>
<protein>
    <submittedName>
        <fullName evidence="2">Uncharacterized protein</fullName>
    </submittedName>
</protein>
<dbReference type="Proteomes" id="UP000008792">
    <property type="component" value="Unassembled WGS sequence"/>
</dbReference>
<dbReference type="EMBL" id="CH940649">
    <property type="protein sequence ID" value="KRF81108.1"/>
    <property type="molecule type" value="Genomic_DNA"/>
</dbReference>
<evidence type="ECO:0000313" key="3">
    <source>
        <dbReference type="Proteomes" id="UP000008792"/>
    </source>
</evidence>
<feature type="transmembrane region" description="Helical" evidence="1">
    <location>
        <begin position="12"/>
        <end position="36"/>
    </location>
</feature>
<reference evidence="2 3" key="1">
    <citation type="journal article" date="2007" name="Nature">
        <title>Evolution of genes and genomes on the Drosophila phylogeny.</title>
        <authorList>
            <consortium name="Drosophila 12 Genomes Consortium"/>
            <person name="Clark A.G."/>
            <person name="Eisen M.B."/>
            <person name="Smith D.R."/>
            <person name="Bergman C.M."/>
            <person name="Oliver B."/>
            <person name="Markow T.A."/>
            <person name="Kaufman T.C."/>
            <person name="Kellis M."/>
            <person name="Gelbart W."/>
            <person name="Iyer V.N."/>
            <person name="Pollard D.A."/>
            <person name="Sackton T.B."/>
            <person name="Larracuente A.M."/>
            <person name="Singh N.D."/>
            <person name="Abad J.P."/>
            <person name="Abt D.N."/>
            <person name="Adryan B."/>
            <person name="Aguade M."/>
            <person name="Akashi H."/>
            <person name="Anderson W.W."/>
            <person name="Aquadro C.F."/>
            <person name="Ardell D.H."/>
            <person name="Arguello R."/>
            <person name="Artieri C.G."/>
            <person name="Barbash D.A."/>
            <person name="Barker D."/>
            <person name="Barsanti P."/>
            <person name="Batterham P."/>
            <person name="Batzoglou S."/>
            <person name="Begun D."/>
            <person name="Bhutkar A."/>
            <person name="Blanco E."/>
            <person name="Bosak S.A."/>
            <person name="Bradley R.K."/>
            <person name="Brand A.D."/>
            <person name="Brent M.R."/>
            <person name="Brooks A.N."/>
            <person name="Brown R.H."/>
            <person name="Butlin R.K."/>
            <person name="Caggese C."/>
            <person name="Calvi B.R."/>
            <person name="Bernardo de Carvalho A."/>
            <person name="Caspi A."/>
            <person name="Castrezana S."/>
            <person name="Celniker S.E."/>
            <person name="Chang J.L."/>
            <person name="Chapple C."/>
            <person name="Chatterji S."/>
            <person name="Chinwalla A."/>
            <person name="Civetta A."/>
            <person name="Clifton S.W."/>
            <person name="Comeron J.M."/>
            <person name="Costello J.C."/>
            <person name="Coyne J.A."/>
            <person name="Daub J."/>
            <person name="David R.G."/>
            <person name="Delcher A.L."/>
            <person name="Delehaunty K."/>
            <person name="Do C.B."/>
            <person name="Ebling H."/>
            <person name="Edwards K."/>
            <person name="Eickbush T."/>
            <person name="Evans J.D."/>
            <person name="Filipski A."/>
            <person name="Findeiss S."/>
            <person name="Freyhult E."/>
            <person name="Fulton L."/>
            <person name="Fulton R."/>
            <person name="Garcia A.C."/>
            <person name="Gardiner A."/>
            <person name="Garfield D.A."/>
            <person name="Garvin B.E."/>
            <person name="Gibson G."/>
            <person name="Gilbert D."/>
            <person name="Gnerre S."/>
            <person name="Godfrey J."/>
            <person name="Good R."/>
            <person name="Gotea V."/>
            <person name="Gravely B."/>
            <person name="Greenberg A.J."/>
            <person name="Griffiths-Jones S."/>
            <person name="Gross S."/>
            <person name="Guigo R."/>
            <person name="Gustafson E.A."/>
            <person name="Haerty W."/>
            <person name="Hahn M.W."/>
            <person name="Halligan D.L."/>
            <person name="Halpern A.L."/>
            <person name="Halter G.M."/>
            <person name="Han M.V."/>
            <person name="Heger A."/>
            <person name="Hillier L."/>
            <person name="Hinrichs A.S."/>
            <person name="Holmes I."/>
            <person name="Hoskins R.A."/>
            <person name="Hubisz M.J."/>
            <person name="Hultmark D."/>
            <person name="Huntley M.A."/>
            <person name="Jaffe D.B."/>
            <person name="Jagadeeshan S."/>
            <person name="Jeck W.R."/>
            <person name="Johnson J."/>
            <person name="Jones C.D."/>
            <person name="Jordan W.C."/>
            <person name="Karpen G.H."/>
            <person name="Kataoka E."/>
            <person name="Keightley P.D."/>
            <person name="Kheradpour P."/>
            <person name="Kirkness E.F."/>
            <person name="Koerich L.B."/>
            <person name="Kristiansen K."/>
            <person name="Kudrna D."/>
            <person name="Kulathinal R.J."/>
            <person name="Kumar S."/>
            <person name="Kwok R."/>
            <person name="Lander E."/>
            <person name="Langley C.H."/>
            <person name="Lapoint R."/>
            <person name="Lazzaro B.P."/>
            <person name="Lee S.J."/>
            <person name="Levesque L."/>
            <person name="Li R."/>
            <person name="Lin C.F."/>
            <person name="Lin M.F."/>
            <person name="Lindblad-Toh K."/>
            <person name="Llopart A."/>
            <person name="Long M."/>
            <person name="Low L."/>
            <person name="Lozovsky E."/>
            <person name="Lu J."/>
            <person name="Luo M."/>
            <person name="Machado C.A."/>
            <person name="Makalowski W."/>
            <person name="Marzo M."/>
            <person name="Matsuda M."/>
            <person name="Matzkin L."/>
            <person name="McAllister B."/>
            <person name="McBride C.S."/>
            <person name="McKernan B."/>
            <person name="McKernan K."/>
            <person name="Mendez-Lago M."/>
            <person name="Minx P."/>
            <person name="Mollenhauer M.U."/>
            <person name="Montooth K."/>
            <person name="Mount S.M."/>
            <person name="Mu X."/>
            <person name="Myers E."/>
            <person name="Negre B."/>
            <person name="Newfeld S."/>
            <person name="Nielsen R."/>
            <person name="Noor M.A."/>
            <person name="O'Grady P."/>
            <person name="Pachter L."/>
            <person name="Papaceit M."/>
            <person name="Parisi M.J."/>
            <person name="Parisi M."/>
            <person name="Parts L."/>
            <person name="Pedersen J.S."/>
            <person name="Pesole G."/>
            <person name="Phillippy A.M."/>
            <person name="Ponting C.P."/>
            <person name="Pop M."/>
            <person name="Porcelli D."/>
            <person name="Powell J.R."/>
            <person name="Prohaska S."/>
            <person name="Pruitt K."/>
            <person name="Puig M."/>
            <person name="Quesneville H."/>
            <person name="Ram K.R."/>
            <person name="Rand D."/>
            <person name="Rasmussen M.D."/>
            <person name="Reed L.K."/>
            <person name="Reenan R."/>
            <person name="Reily A."/>
            <person name="Remington K.A."/>
            <person name="Rieger T.T."/>
            <person name="Ritchie M.G."/>
            <person name="Robin C."/>
            <person name="Rogers Y.H."/>
            <person name="Rohde C."/>
            <person name="Rozas J."/>
            <person name="Rubenfield M.J."/>
            <person name="Ruiz A."/>
            <person name="Russo S."/>
            <person name="Salzberg S.L."/>
            <person name="Sanchez-Gracia A."/>
            <person name="Saranga D.J."/>
            <person name="Sato H."/>
            <person name="Schaeffer S.W."/>
            <person name="Schatz M.C."/>
            <person name="Schlenke T."/>
            <person name="Schwartz R."/>
            <person name="Segarra C."/>
            <person name="Singh R.S."/>
            <person name="Sirot L."/>
            <person name="Sirota M."/>
            <person name="Sisneros N.B."/>
            <person name="Smith C.D."/>
            <person name="Smith T.F."/>
            <person name="Spieth J."/>
            <person name="Stage D.E."/>
            <person name="Stark A."/>
            <person name="Stephan W."/>
            <person name="Strausberg R.L."/>
            <person name="Strempel S."/>
            <person name="Sturgill D."/>
            <person name="Sutton G."/>
            <person name="Sutton G.G."/>
            <person name="Tao W."/>
            <person name="Teichmann S."/>
            <person name="Tobari Y.N."/>
            <person name="Tomimura Y."/>
            <person name="Tsolas J.M."/>
            <person name="Valente V.L."/>
            <person name="Venter E."/>
            <person name="Venter J.C."/>
            <person name="Vicario S."/>
            <person name="Vieira F.G."/>
            <person name="Vilella A.J."/>
            <person name="Villasante A."/>
            <person name="Walenz B."/>
            <person name="Wang J."/>
            <person name="Wasserman M."/>
            <person name="Watts T."/>
            <person name="Wilson D."/>
            <person name="Wilson R.K."/>
            <person name="Wing R.A."/>
            <person name="Wolfner M.F."/>
            <person name="Wong A."/>
            <person name="Wong G.K."/>
            <person name="Wu C.I."/>
            <person name="Wu G."/>
            <person name="Yamamoto D."/>
            <person name="Yang H.P."/>
            <person name="Yang S.P."/>
            <person name="Yorke J.A."/>
            <person name="Yoshida K."/>
            <person name="Zdobnov E."/>
            <person name="Zhang P."/>
            <person name="Zhang Y."/>
            <person name="Zimin A.V."/>
            <person name="Baldwin J."/>
            <person name="Abdouelleil A."/>
            <person name="Abdulkadir J."/>
            <person name="Abebe A."/>
            <person name="Abera B."/>
            <person name="Abreu J."/>
            <person name="Acer S.C."/>
            <person name="Aftuck L."/>
            <person name="Alexander A."/>
            <person name="An P."/>
            <person name="Anderson E."/>
            <person name="Anderson S."/>
            <person name="Arachi H."/>
            <person name="Azer M."/>
            <person name="Bachantsang P."/>
            <person name="Barry A."/>
            <person name="Bayul T."/>
            <person name="Berlin A."/>
            <person name="Bessette D."/>
            <person name="Bloom T."/>
            <person name="Blye J."/>
            <person name="Boguslavskiy L."/>
            <person name="Bonnet C."/>
            <person name="Boukhgalter B."/>
            <person name="Bourzgui I."/>
            <person name="Brown A."/>
            <person name="Cahill P."/>
            <person name="Channer S."/>
            <person name="Cheshatsang Y."/>
            <person name="Chuda L."/>
            <person name="Citroen M."/>
            <person name="Collymore A."/>
            <person name="Cooke P."/>
            <person name="Costello M."/>
            <person name="D'Aco K."/>
            <person name="Daza R."/>
            <person name="De Haan G."/>
            <person name="DeGray S."/>
            <person name="DeMaso C."/>
            <person name="Dhargay N."/>
            <person name="Dooley K."/>
            <person name="Dooley E."/>
            <person name="Doricent M."/>
            <person name="Dorje P."/>
            <person name="Dorjee K."/>
            <person name="Dupes A."/>
            <person name="Elong R."/>
            <person name="Falk J."/>
            <person name="Farina A."/>
            <person name="Faro S."/>
            <person name="Ferguson D."/>
            <person name="Fisher S."/>
            <person name="Foley C.D."/>
            <person name="Franke A."/>
            <person name="Friedrich D."/>
            <person name="Gadbois L."/>
            <person name="Gearin G."/>
            <person name="Gearin C.R."/>
            <person name="Giannoukos G."/>
            <person name="Goode T."/>
            <person name="Graham J."/>
            <person name="Grandbois E."/>
            <person name="Grewal S."/>
            <person name="Gyaltsen K."/>
            <person name="Hafez N."/>
            <person name="Hagos B."/>
            <person name="Hall J."/>
            <person name="Henson C."/>
            <person name="Hollinger A."/>
            <person name="Honan T."/>
            <person name="Huard M.D."/>
            <person name="Hughes L."/>
            <person name="Hurhula B."/>
            <person name="Husby M.E."/>
            <person name="Kamat A."/>
            <person name="Kanga B."/>
            <person name="Kashin S."/>
            <person name="Khazanovich D."/>
            <person name="Kisner P."/>
            <person name="Lance K."/>
            <person name="Lara M."/>
            <person name="Lee W."/>
            <person name="Lennon N."/>
            <person name="Letendre F."/>
            <person name="LeVine R."/>
            <person name="Lipovsky A."/>
            <person name="Liu X."/>
            <person name="Liu J."/>
            <person name="Liu S."/>
            <person name="Lokyitsang T."/>
            <person name="Lokyitsang Y."/>
            <person name="Lubonja R."/>
            <person name="Lui A."/>
            <person name="MacDonald P."/>
            <person name="Magnisalis V."/>
            <person name="Maru K."/>
            <person name="Matthews C."/>
            <person name="McCusker W."/>
            <person name="McDonough S."/>
            <person name="Mehta T."/>
            <person name="Meldrim J."/>
            <person name="Meneus L."/>
            <person name="Mihai O."/>
            <person name="Mihalev A."/>
            <person name="Mihova T."/>
            <person name="Mittelman R."/>
            <person name="Mlenga V."/>
            <person name="Montmayeur A."/>
            <person name="Mulrain L."/>
            <person name="Navidi A."/>
            <person name="Naylor J."/>
            <person name="Negash T."/>
            <person name="Nguyen T."/>
            <person name="Nguyen N."/>
            <person name="Nicol R."/>
            <person name="Norbu C."/>
            <person name="Norbu N."/>
            <person name="Novod N."/>
            <person name="O'Neill B."/>
            <person name="Osman S."/>
            <person name="Markiewicz E."/>
            <person name="Oyono O.L."/>
            <person name="Patti C."/>
            <person name="Phunkhang P."/>
            <person name="Pierre F."/>
            <person name="Priest M."/>
            <person name="Raghuraman S."/>
            <person name="Rege F."/>
            <person name="Reyes R."/>
            <person name="Rise C."/>
            <person name="Rogov P."/>
            <person name="Ross K."/>
            <person name="Ryan E."/>
            <person name="Settipalli S."/>
            <person name="Shea T."/>
            <person name="Sherpa N."/>
            <person name="Shi L."/>
            <person name="Shih D."/>
            <person name="Sparrow T."/>
            <person name="Spaulding J."/>
            <person name="Stalker J."/>
            <person name="Stange-Thomann N."/>
            <person name="Stavropoulos S."/>
            <person name="Stone C."/>
            <person name="Strader C."/>
            <person name="Tesfaye S."/>
            <person name="Thomson T."/>
            <person name="Thoulutsang Y."/>
            <person name="Thoulutsang D."/>
            <person name="Topham K."/>
            <person name="Topping I."/>
            <person name="Tsamla T."/>
            <person name="Vassiliev H."/>
            <person name="Vo A."/>
            <person name="Wangchuk T."/>
            <person name="Wangdi T."/>
            <person name="Weiand M."/>
            <person name="Wilkinson J."/>
            <person name="Wilson A."/>
            <person name="Yadav S."/>
            <person name="Young G."/>
            <person name="Yu Q."/>
            <person name="Zembek L."/>
            <person name="Zhong D."/>
            <person name="Zimmer A."/>
            <person name="Zwirko Z."/>
            <person name="Jaffe D.B."/>
            <person name="Alvarez P."/>
            <person name="Brockman W."/>
            <person name="Butler J."/>
            <person name="Chin C."/>
            <person name="Gnerre S."/>
            <person name="Grabherr M."/>
            <person name="Kleber M."/>
            <person name="Mauceli E."/>
            <person name="MacCallum I."/>
        </authorList>
    </citation>
    <scope>NUCLEOTIDE SEQUENCE [LARGE SCALE GENOMIC DNA]</scope>
    <source>
        <strain evidence="3">Tucson 15010-1051.87</strain>
    </source>
</reference>